<gene>
    <name evidence="4" type="ORF">GCM10007888_58830</name>
    <name evidence="3" type="ORF">MOX02_41220</name>
</gene>
<dbReference type="PANTHER" id="PTHR13420:SF7">
    <property type="entry name" value="UPF0235 PROTEIN C15ORF40"/>
    <property type="match status" value="1"/>
</dbReference>
<dbReference type="AlphaFoldDB" id="A0A512J7Z8"/>
<evidence type="ECO:0000313" key="3">
    <source>
        <dbReference type="EMBL" id="GEP06084.1"/>
    </source>
</evidence>
<dbReference type="Proteomes" id="UP001156856">
    <property type="component" value="Unassembled WGS sequence"/>
</dbReference>
<dbReference type="HAMAP" id="MF_00634">
    <property type="entry name" value="UPF0235"/>
    <property type="match status" value="1"/>
</dbReference>
<evidence type="ECO:0000313" key="6">
    <source>
        <dbReference type="Proteomes" id="UP001156856"/>
    </source>
</evidence>
<accession>A0A512J7Z8</accession>
<reference evidence="6" key="2">
    <citation type="journal article" date="2019" name="Int. J. Syst. Evol. Microbiol.">
        <title>The Global Catalogue of Microorganisms (GCM) 10K type strain sequencing project: providing services to taxonomists for standard genome sequencing and annotation.</title>
        <authorList>
            <consortium name="The Broad Institute Genomics Platform"/>
            <consortium name="The Broad Institute Genome Sequencing Center for Infectious Disease"/>
            <person name="Wu L."/>
            <person name="Ma J."/>
        </authorList>
    </citation>
    <scope>NUCLEOTIDE SEQUENCE [LARGE SCALE GENOMIC DNA]</scope>
    <source>
        <strain evidence="6">NBRC 107715</strain>
    </source>
</reference>
<evidence type="ECO:0000256" key="2">
    <source>
        <dbReference type="HAMAP-Rule" id="MF_00634"/>
    </source>
</evidence>
<dbReference type="InterPro" id="IPR003746">
    <property type="entry name" value="DUF167"/>
</dbReference>
<dbReference type="OrthoDB" id="9801972at2"/>
<dbReference type="Gene3D" id="3.30.1200.10">
    <property type="entry name" value="YggU-like"/>
    <property type="match status" value="1"/>
</dbReference>
<protein>
    <recommendedName>
        <fullName evidence="2">UPF0235 protein GCM10007888_58830</fullName>
    </recommendedName>
</protein>
<comment type="similarity">
    <text evidence="1 2">Belongs to the UPF0235 family.</text>
</comment>
<name>A0A512J7Z8_9HYPH</name>
<sequence>MPPEPRPLPWTIDGEGLRLSVRLTPRGGRDALDGVGTGADGPAVLQVRVAAPPVEGAANAALIALLAKTLRTRRSDIVVLSGETARLKVLRLAGDGPALAERLAAVLGGV</sequence>
<evidence type="ECO:0000313" key="5">
    <source>
        <dbReference type="Proteomes" id="UP000321960"/>
    </source>
</evidence>
<evidence type="ECO:0000313" key="4">
    <source>
        <dbReference type="EMBL" id="GLS67499.1"/>
    </source>
</evidence>
<dbReference type="EMBL" id="BSPK01000112">
    <property type="protein sequence ID" value="GLS67499.1"/>
    <property type="molecule type" value="Genomic_DNA"/>
</dbReference>
<organism evidence="3 5">
    <name type="scientific">Methylobacterium oxalidis</name>
    <dbReference type="NCBI Taxonomy" id="944322"/>
    <lineage>
        <taxon>Bacteria</taxon>
        <taxon>Pseudomonadati</taxon>
        <taxon>Pseudomonadota</taxon>
        <taxon>Alphaproteobacteria</taxon>
        <taxon>Hyphomicrobiales</taxon>
        <taxon>Methylobacteriaceae</taxon>
        <taxon>Methylobacterium</taxon>
    </lineage>
</organism>
<comment type="caution">
    <text evidence="3">The sequence shown here is derived from an EMBL/GenBank/DDBJ whole genome shotgun (WGS) entry which is preliminary data.</text>
</comment>
<dbReference type="NCBIfam" id="TIGR00251">
    <property type="entry name" value="DUF167 family protein"/>
    <property type="match status" value="1"/>
</dbReference>
<dbReference type="GO" id="GO:0005737">
    <property type="term" value="C:cytoplasm"/>
    <property type="evidence" value="ECO:0007669"/>
    <property type="project" value="TreeGrafter"/>
</dbReference>
<reference evidence="3 5" key="3">
    <citation type="submission" date="2019-07" db="EMBL/GenBank/DDBJ databases">
        <title>Whole genome shotgun sequence of Methylobacterium oxalidis NBRC 107715.</title>
        <authorList>
            <person name="Hosoyama A."/>
            <person name="Uohara A."/>
            <person name="Ohji S."/>
            <person name="Ichikawa N."/>
        </authorList>
    </citation>
    <scope>NUCLEOTIDE SEQUENCE [LARGE SCALE GENOMIC DNA]</scope>
    <source>
        <strain evidence="3 5">NBRC 107715</strain>
    </source>
</reference>
<dbReference type="PANTHER" id="PTHR13420">
    <property type="entry name" value="UPF0235 PROTEIN C15ORF40"/>
    <property type="match status" value="1"/>
</dbReference>
<dbReference type="RefSeq" id="WP_147027618.1">
    <property type="nucleotide sequence ID" value="NZ_BJZU01000090.1"/>
</dbReference>
<dbReference type="InterPro" id="IPR036591">
    <property type="entry name" value="YggU-like_sf"/>
</dbReference>
<dbReference type="Proteomes" id="UP000321960">
    <property type="component" value="Unassembled WGS sequence"/>
</dbReference>
<evidence type="ECO:0000256" key="1">
    <source>
        <dbReference type="ARBA" id="ARBA00010364"/>
    </source>
</evidence>
<proteinExistence type="inferred from homology"/>
<reference evidence="4" key="1">
    <citation type="journal article" date="2014" name="Int. J. Syst. Evol. Microbiol.">
        <title>Complete genome of a new Firmicutes species belonging to the dominant human colonic microbiota ('Ruminococcus bicirculans') reveals two chromosomes and a selective capacity to utilize plant glucans.</title>
        <authorList>
            <consortium name="NISC Comparative Sequencing Program"/>
            <person name="Wegmann U."/>
            <person name="Louis P."/>
            <person name="Goesmann A."/>
            <person name="Henrissat B."/>
            <person name="Duncan S.H."/>
            <person name="Flint H.J."/>
        </authorList>
    </citation>
    <scope>NUCLEOTIDE SEQUENCE</scope>
    <source>
        <strain evidence="4">NBRC 107715</strain>
    </source>
</reference>
<dbReference type="EMBL" id="BJZU01000090">
    <property type="protein sequence ID" value="GEP06084.1"/>
    <property type="molecule type" value="Genomic_DNA"/>
</dbReference>
<dbReference type="SUPFAM" id="SSF69786">
    <property type="entry name" value="YggU-like"/>
    <property type="match status" value="1"/>
</dbReference>
<dbReference type="SMART" id="SM01152">
    <property type="entry name" value="DUF167"/>
    <property type="match status" value="1"/>
</dbReference>
<keyword evidence="6" id="KW-1185">Reference proteome</keyword>
<reference evidence="4" key="4">
    <citation type="submission" date="2023-01" db="EMBL/GenBank/DDBJ databases">
        <title>Draft genome sequence of Methylobacterium oxalidis strain NBRC 107715.</title>
        <authorList>
            <person name="Sun Q."/>
            <person name="Mori K."/>
        </authorList>
    </citation>
    <scope>NUCLEOTIDE SEQUENCE</scope>
    <source>
        <strain evidence="4">NBRC 107715</strain>
    </source>
</reference>
<dbReference type="Pfam" id="PF02594">
    <property type="entry name" value="DUF167"/>
    <property type="match status" value="1"/>
</dbReference>